<dbReference type="Pfam" id="PF11913">
    <property type="entry name" value="DUF3431"/>
    <property type="match status" value="1"/>
</dbReference>
<dbReference type="EMBL" id="HBNR01026359">
    <property type="protein sequence ID" value="CAE4578589.1"/>
    <property type="molecule type" value="Transcribed_RNA"/>
</dbReference>
<name>A0A6T0Y7Y0_9DINO</name>
<dbReference type="InterPro" id="IPR021838">
    <property type="entry name" value="DUF3431"/>
</dbReference>
<evidence type="ECO:0000313" key="3">
    <source>
        <dbReference type="EMBL" id="CAE4578591.1"/>
    </source>
</evidence>
<sequence>MRTKVALALALSSAANGVRLKSGLWVDPQDEVIAKEAKREAKSTENMCINMKTPVLCQPPPGMAQFTAEAVISAYREDIHWINEMPWSDNVTVVVHDRQSPRTHNLERTMGESVALAEASEQRVKKYNRWRSHPIKFHHVSNIGDESSSYLGWIIHEWDNLPDVAFFLHGHRCAVHAKYDMSIALPNFRQCFRPEQGYLELNAYQKEGNTKCGWTSHLMQRPIAGISNFPHVWKELFQEEFGRMPTRFCWDSYSQFAVSRDSIKRHPLEFYRDLLKGVARHNTSMALFWRAIFVPDAIGWEKPPKRDRFGRAIKTDVHISEEDLREDSKAVGEASRLEW</sequence>
<organism evidence="2">
    <name type="scientific">Alexandrium monilatum</name>
    <dbReference type="NCBI Taxonomy" id="311494"/>
    <lineage>
        <taxon>Eukaryota</taxon>
        <taxon>Sar</taxon>
        <taxon>Alveolata</taxon>
        <taxon>Dinophyceae</taxon>
        <taxon>Gonyaulacales</taxon>
        <taxon>Pyrocystaceae</taxon>
        <taxon>Alexandrium</taxon>
    </lineage>
</organism>
<dbReference type="AlphaFoldDB" id="A0A6T0Y7Y0"/>
<dbReference type="PANTHER" id="PTHR37490:SF2">
    <property type="match status" value="1"/>
</dbReference>
<accession>A0A6T0Y7Y0</accession>
<keyword evidence="1" id="KW-0732">Signal</keyword>
<proteinExistence type="predicted"/>
<protein>
    <submittedName>
        <fullName evidence="2">Uncharacterized protein</fullName>
    </submittedName>
</protein>
<reference evidence="2" key="1">
    <citation type="submission" date="2021-01" db="EMBL/GenBank/DDBJ databases">
        <authorList>
            <person name="Corre E."/>
            <person name="Pelletier E."/>
            <person name="Niang G."/>
            <person name="Scheremetjew M."/>
            <person name="Finn R."/>
            <person name="Kale V."/>
            <person name="Holt S."/>
            <person name="Cochrane G."/>
            <person name="Meng A."/>
            <person name="Brown T."/>
            <person name="Cohen L."/>
        </authorList>
    </citation>
    <scope>NUCLEOTIDE SEQUENCE</scope>
    <source>
        <strain evidence="2">CCMP3105</strain>
    </source>
</reference>
<dbReference type="EMBL" id="HBNR01026360">
    <property type="protein sequence ID" value="CAE4578591.1"/>
    <property type="molecule type" value="Transcribed_RNA"/>
</dbReference>
<feature type="chain" id="PRO_5036191566" evidence="1">
    <location>
        <begin position="18"/>
        <end position="339"/>
    </location>
</feature>
<evidence type="ECO:0000313" key="2">
    <source>
        <dbReference type="EMBL" id="CAE4578589.1"/>
    </source>
</evidence>
<gene>
    <name evidence="2" type="ORF">AMON00008_LOCUS17799</name>
    <name evidence="3" type="ORF">AMON00008_LOCUS17800</name>
</gene>
<dbReference type="PANTHER" id="PTHR37490">
    <property type="entry name" value="EXPRESSED PROTEIN"/>
    <property type="match status" value="1"/>
</dbReference>
<evidence type="ECO:0000256" key="1">
    <source>
        <dbReference type="SAM" id="SignalP"/>
    </source>
</evidence>
<feature type="signal peptide" evidence="1">
    <location>
        <begin position="1"/>
        <end position="17"/>
    </location>
</feature>